<dbReference type="Pfam" id="PF08410">
    <property type="entry name" value="DUF1737"/>
    <property type="match status" value="1"/>
</dbReference>
<sequence length="72" mass="7846">MSEKSSTEMPRYRLLTGPDDAAFCKRVSAMLDCGYELYGSPSLAYDSDKKCVIAAQAVILKKDASRGDGMCE</sequence>
<dbReference type="Proteomes" id="UP000246744">
    <property type="component" value="Unassembled WGS sequence"/>
</dbReference>
<evidence type="ECO:0000313" key="2">
    <source>
        <dbReference type="EMBL" id="PWW10112.1"/>
    </source>
</evidence>
<name>A0A317Q2A1_9ENTR</name>
<proteinExistence type="predicted"/>
<accession>A0A317Q2A1</accession>
<dbReference type="RefSeq" id="WP_110025456.1">
    <property type="nucleotide sequence ID" value="NZ_QGTS01000004.1"/>
</dbReference>
<protein>
    <recommendedName>
        <fullName evidence="1">DUF1737 domain-containing protein</fullName>
    </recommendedName>
</protein>
<evidence type="ECO:0000313" key="3">
    <source>
        <dbReference type="Proteomes" id="UP000246744"/>
    </source>
</evidence>
<dbReference type="OrthoDB" id="9809803at2"/>
<organism evidence="2 3">
    <name type="scientific">Mangrovibacter plantisponsor</name>
    <dbReference type="NCBI Taxonomy" id="451513"/>
    <lineage>
        <taxon>Bacteria</taxon>
        <taxon>Pseudomonadati</taxon>
        <taxon>Pseudomonadota</taxon>
        <taxon>Gammaproteobacteria</taxon>
        <taxon>Enterobacterales</taxon>
        <taxon>Enterobacteriaceae</taxon>
        <taxon>Mangrovibacter</taxon>
    </lineage>
</organism>
<comment type="caution">
    <text evidence="2">The sequence shown here is derived from an EMBL/GenBank/DDBJ whole genome shotgun (WGS) entry which is preliminary data.</text>
</comment>
<evidence type="ECO:0000259" key="1">
    <source>
        <dbReference type="Pfam" id="PF08410"/>
    </source>
</evidence>
<gene>
    <name evidence="2" type="ORF">DES37_104213</name>
</gene>
<reference evidence="2 3" key="1">
    <citation type="submission" date="2018-05" db="EMBL/GenBank/DDBJ databases">
        <title>Genomic Encyclopedia of Type Strains, Phase IV (KMG-IV): sequencing the most valuable type-strain genomes for metagenomic binning, comparative biology and taxonomic classification.</title>
        <authorList>
            <person name="Goeker M."/>
        </authorList>
    </citation>
    <scope>NUCLEOTIDE SEQUENCE [LARGE SCALE GENOMIC DNA]</scope>
    <source>
        <strain evidence="2 3">DSM 19579</strain>
    </source>
</reference>
<dbReference type="InterPro" id="IPR013619">
    <property type="entry name" value="DUF1737"/>
</dbReference>
<keyword evidence="3" id="KW-1185">Reference proteome</keyword>
<dbReference type="AlphaFoldDB" id="A0A317Q2A1"/>
<feature type="domain" description="DUF1737" evidence="1">
    <location>
        <begin position="10"/>
        <end position="59"/>
    </location>
</feature>
<dbReference type="EMBL" id="QGTS01000004">
    <property type="protein sequence ID" value="PWW10112.1"/>
    <property type="molecule type" value="Genomic_DNA"/>
</dbReference>